<accession>A0A369LAG3</accession>
<feature type="transmembrane region" description="Helical" evidence="8">
    <location>
        <begin position="35"/>
        <end position="55"/>
    </location>
</feature>
<evidence type="ECO:0000256" key="3">
    <source>
        <dbReference type="ARBA" id="ARBA00022448"/>
    </source>
</evidence>
<evidence type="ECO:0000256" key="1">
    <source>
        <dbReference type="ARBA" id="ARBA00004651"/>
    </source>
</evidence>
<sequence length="511" mass="53539">MEDFLTSFFITPFTGLAEGIATATSPLDVIDAVDGFVWGPIMILLLLGTHIFMTIRTGFIQRKIGTGIKLSVTKDDPSNADGDITQFGALTTALAATIGTGNIVGVGTGLLFGGPGAIFWMWITGILGIATKYSEVFIGVKYRVKDHSGKMLGGAMYALERGFKNKKAGRILAILFALFASLAAFGIGASTQSNSLADALYNTSLIDGKAIPQWLVGAVVVALVAIVILGGIKSISKVCEKLVPVMAVFYVVCCLIIIGTNGQFLGEAIRQIIAGAFTPAGAAGGAVGSTITLALQFGFKRGIFSNESGLGSAPLVASSATTKNPARQALVSMTGTFWDTVVVCAITGLMLMTTLLANPELSTAIANGTISSGAGLATAAFEKIPVFGPLVLLVGLVTFAYSTILGWSQYGNRAISYLLGKKAVLPYYIVFLLFVFWGCMMVGDAAGSAAVSNLSSVVWNVADVMNALMAIPNCIAVLGLSAIIARETKHYVYDNNLEEVDKTEIPQYHEK</sequence>
<evidence type="ECO:0000256" key="7">
    <source>
        <dbReference type="ARBA" id="ARBA00023136"/>
    </source>
</evidence>
<evidence type="ECO:0000256" key="2">
    <source>
        <dbReference type="ARBA" id="ARBA00009261"/>
    </source>
</evidence>
<feature type="transmembrane region" description="Helical" evidence="8">
    <location>
        <begin position="386"/>
        <end position="407"/>
    </location>
</feature>
<name>A0A369LAG3_9ACTN</name>
<evidence type="ECO:0000313" key="9">
    <source>
        <dbReference type="EMBL" id="RDB55667.1"/>
    </source>
</evidence>
<keyword evidence="5 8" id="KW-0812">Transmembrane</keyword>
<comment type="similarity">
    <text evidence="2 8">Belongs to the alanine or glycine:cation symporter (AGCS) (TC 2.A.25) family.</text>
</comment>
<comment type="subcellular location">
    <subcellularLocation>
        <location evidence="1 8">Cell membrane</location>
        <topology evidence="1 8">Multi-pass membrane protein</topology>
    </subcellularLocation>
</comment>
<reference evidence="9 10" key="1">
    <citation type="journal article" date="2018" name="Elife">
        <title>Discovery and characterization of a prevalent human gut bacterial enzyme sufficient for the inactivation of a family of plant toxins.</title>
        <authorList>
            <person name="Koppel N."/>
            <person name="Bisanz J.E."/>
            <person name="Pandelia M.E."/>
            <person name="Turnbaugh P.J."/>
            <person name="Balskus E.P."/>
        </authorList>
    </citation>
    <scope>NUCLEOTIDE SEQUENCE [LARGE SCALE GENOMIC DNA]</scope>
    <source>
        <strain evidence="10">anaerobia AP69FAA</strain>
    </source>
</reference>
<proteinExistence type="inferred from homology"/>
<gene>
    <name evidence="9" type="ORF">C1880_05455</name>
</gene>
<feature type="transmembrane region" description="Helical" evidence="8">
    <location>
        <begin position="464"/>
        <end position="485"/>
    </location>
</feature>
<dbReference type="Gene3D" id="1.20.1740.10">
    <property type="entry name" value="Amino acid/polyamine transporter I"/>
    <property type="match status" value="1"/>
</dbReference>
<keyword evidence="8" id="KW-0769">Symport</keyword>
<feature type="transmembrane region" description="Helical" evidence="8">
    <location>
        <begin position="427"/>
        <end position="452"/>
    </location>
</feature>
<organism evidence="9 10">
    <name type="scientific">Senegalimassilia anaerobia</name>
    <dbReference type="NCBI Taxonomy" id="1473216"/>
    <lineage>
        <taxon>Bacteria</taxon>
        <taxon>Bacillati</taxon>
        <taxon>Actinomycetota</taxon>
        <taxon>Coriobacteriia</taxon>
        <taxon>Coriobacteriales</taxon>
        <taxon>Coriobacteriaceae</taxon>
        <taxon>Senegalimassilia</taxon>
    </lineage>
</organism>
<evidence type="ECO:0000313" key="10">
    <source>
        <dbReference type="Proteomes" id="UP000253792"/>
    </source>
</evidence>
<feature type="transmembrane region" description="Helical" evidence="8">
    <location>
        <begin position="242"/>
        <end position="260"/>
    </location>
</feature>
<keyword evidence="6 8" id="KW-1133">Transmembrane helix</keyword>
<evidence type="ECO:0000256" key="6">
    <source>
        <dbReference type="ARBA" id="ARBA00022989"/>
    </source>
</evidence>
<comment type="caution">
    <text evidence="9">The sequence shown here is derived from an EMBL/GenBank/DDBJ whole genome shotgun (WGS) entry which is preliminary data.</text>
</comment>
<dbReference type="InterPro" id="IPR001463">
    <property type="entry name" value="Na/Ala_symport"/>
</dbReference>
<dbReference type="PRINTS" id="PR00175">
    <property type="entry name" value="NAALASMPORT"/>
</dbReference>
<keyword evidence="3 8" id="KW-0813">Transport</keyword>
<feature type="transmembrane region" description="Helical" evidence="8">
    <location>
        <begin position="87"/>
        <end position="112"/>
    </location>
</feature>
<feature type="transmembrane region" description="Helical" evidence="8">
    <location>
        <begin position="171"/>
        <end position="191"/>
    </location>
</feature>
<dbReference type="PANTHER" id="PTHR30330:SF3">
    <property type="entry name" value="TRANSCRIPTIONAL REGULATOR, LRP FAMILY"/>
    <property type="match status" value="1"/>
</dbReference>
<evidence type="ECO:0000256" key="4">
    <source>
        <dbReference type="ARBA" id="ARBA00022475"/>
    </source>
</evidence>
<dbReference type="Pfam" id="PF01235">
    <property type="entry name" value="Na_Ala_symp"/>
    <property type="match status" value="1"/>
</dbReference>
<keyword evidence="4 8" id="KW-1003">Cell membrane</keyword>
<protein>
    <submittedName>
        <fullName evidence="9">Sodium:alanine symporter family protein</fullName>
    </submittedName>
</protein>
<keyword evidence="7 8" id="KW-0472">Membrane</keyword>
<dbReference type="NCBIfam" id="TIGR00835">
    <property type="entry name" value="agcS"/>
    <property type="match status" value="1"/>
</dbReference>
<dbReference type="Proteomes" id="UP000253792">
    <property type="component" value="Unassembled WGS sequence"/>
</dbReference>
<dbReference type="AlphaFoldDB" id="A0A369LAG3"/>
<feature type="transmembrane region" description="Helical" evidence="8">
    <location>
        <begin position="118"/>
        <end position="140"/>
    </location>
</feature>
<evidence type="ECO:0000256" key="5">
    <source>
        <dbReference type="ARBA" id="ARBA00022692"/>
    </source>
</evidence>
<feature type="transmembrane region" description="Helical" evidence="8">
    <location>
        <begin position="337"/>
        <end position="357"/>
    </location>
</feature>
<dbReference type="EMBL" id="PPTP01000004">
    <property type="protein sequence ID" value="RDB55667.1"/>
    <property type="molecule type" value="Genomic_DNA"/>
</dbReference>
<dbReference type="GO" id="GO:0005886">
    <property type="term" value="C:plasma membrane"/>
    <property type="evidence" value="ECO:0007669"/>
    <property type="project" value="UniProtKB-SubCell"/>
</dbReference>
<dbReference type="OrthoDB" id="9806926at2"/>
<feature type="transmembrane region" description="Helical" evidence="8">
    <location>
        <begin position="272"/>
        <end position="295"/>
    </location>
</feature>
<feature type="transmembrane region" description="Helical" evidence="8">
    <location>
        <begin position="211"/>
        <end position="230"/>
    </location>
</feature>
<dbReference type="GO" id="GO:0005283">
    <property type="term" value="F:amino acid:sodium symporter activity"/>
    <property type="evidence" value="ECO:0007669"/>
    <property type="project" value="InterPro"/>
</dbReference>
<dbReference type="RefSeq" id="WP_114620616.1">
    <property type="nucleotide sequence ID" value="NZ_PPTP01000004.1"/>
</dbReference>
<dbReference type="PANTHER" id="PTHR30330">
    <property type="entry name" value="AGSS FAMILY TRANSPORTER, SODIUM-ALANINE"/>
    <property type="match status" value="1"/>
</dbReference>
<keyword evidence="10" id="KW-1185">Reference proteome</keyword>
<evidence type="ECO:0000256" key="8">
    <source>
        <dbReference type="RuleBase" id="RU363064"/>
    </source>
</evidence>